<sequence>MASKPQQGALRDVVALLPLLPAAEAARTKGPLDLANHRDCIDVAATASAESVATPLTKRPQPQNFRGAFSPPQFAATFRG</sequence>
<organism evidence="2 3">
    <name type="scientific">Paraburkholderia metrosideri</name>
    <dbReference type="NCBI Taxonomy" id="580937"/>
    <lineage>
        <taxon>Bacteria</taxon>
        <taxon>Pseudomonadati</taxon>
        <taxon>Pseudomonadota</taxon>
        <taxon>Betaproteobacteria</taxon>
        <taxon>Burkholderiales</taxon>
        <taxon>Burkholderiaceae</taxon>
        <taxon>Paraburkholderia</taxon>
    </lineage>
</organism>
<feature type="region of interest" description="Disordered" evidence="1">
    <location>
        <begin position="52"/>
        <end position="71"/>
    </location>
</feature>
<evidence type="ECO:0000313" key="2">
    <source>
        <dbReference type="EMBL" id="CAD6543148.1"/>
    </source>
</evidence>
<comment type="caution">
    <text evidence="2">The sequence shown here is derived from an EMBL/GenBank/DDBJ whole genome shotgun (WGS) entry which is preliminary data.</text>
</comment>
<name>A0ABN7HXJ5_9BURK</name>
<keyword evidence="3" id="KW-1185">Reference proteome</keyword>
<gene>
    <name evidence="2" type="ORF">LMG28140_03879</name>
</gene>
<dbReference type="EMBL" id="CAJHCP010000008">
    <property type="protein sequence ID" value="CAD6543148.1"/>
    <property type="molecule type" value="Genomic_DNA"/>
</dbReference>
<proteinExistence type="predicted"/>
<evidence type="ECO:0000256" key="1">
    <source>
        <dbReference type="SAM" id="MobiDB-lite"/>
    </source>
</evidence>
<dbReference type="Proteomes" id="UP000598032">
    <property type="component" value="Unassembled WGS sequence"/>
</dbReference>
<evidence type="ECO:0000313" key="3">
    <source>
        <dbReference type="Proteomes" id="UP000598032"/>
    </source>
</evidence>
<reference evidence="2 3" key="1">
    <citation type="submission" date="2020-10" db="EMBL/GenBank/DDBJ databases">
        <authorList>
            <person name="Peeters C."/>
        </authorList>
    </citation>
    <scope>NUCLEOTIDE SEQUENCE [LARGE SCALE GENOMIC DNA]</scope>
    <source>
        <strain evidence="2 3">LMG 28140</strain>
    </source>
</reference>
<accession>A0ABN7HXJ5</accession>
<protein>
    <submittedName>
        <fullName evidence="2">Uncharacterized protein</fullName>
    </submittedName>
</protein>